<evidence type="ECO:0000256" key="1">
    <source>
        <dbReference type="PROSITE-ProRule" id="PRU00023"/>
    </source>
</evidence>
<dbReference type="InterPro" id="IPR002110">
    <property type="entry name" value="Ankyrin_rpt"/>
</dbReference>
<dbReference type="EMBL" id="JAGDFM010000049">
    <property type="protein sequence ID" value="KAG7389103.1"/>
    <property type="molecule type" value="Genomic_DNA"/>
</dbReference>
<dbReference type="AlphaFoldDB" id="A0A8T1WAN0"/>
<dbReference type="Pfam" id="PF20253">
    <property type="entry name" value="DUF6604"/>
    <property type="match status" value="1"/>
</dbReference>
<dbReference type="PANTHER" id="PTHR38795:SF1">
    <property type="entry name" value="DUF6604 DOMAIN-CONTAINING PROTEIN"/>
    <property type="match status" value="1"/>
</dbReference>
<dbReference type="PANTHER" id="PTHR38795">
    <property type="entry name" value="DUF6604 DOMAIN-CONTAINING PROTEIN"/>
    <property type="match status" value="1"/>
</dbReference>
<sequence>MSSFPVGKYARYKRATAFFLDWLLRARGRGRYAGNHVDLETLSDVVQEIAEDPSTLTPKLLQDLPKALAAGQCAIALREHVATFFPQEDKAQVGHRHFTGLLRSWLRTLNGVEIARSDHVEESERTKFATYYEVLQPDEDFLPDDTNVVKAEAPKRAKVDTSRLLEEAFADEMRMEVISFFAELDELMQSVYNVYVAVKKEKRSLVEATVVAKVAMDTASALTAQLQLKYPSLRTGQNVYEVVKNIDPDTFRQRMAAIHTKYLTDLQQSLLNGDGVAPYESGMFLMDFLGVGTTLASFLTAIPVDPTKRVNFPVGSFGDVYGEDRTPDYVLLPDPSKTNVFLLQQLPLLHKTIAEKKRSTGSGYDPCAPMDSFMLLLEKYFTTREVTVPVVFACICWMKSVAALQGNAGLGRNVSLTFKHSTGLTRNIDTSVAKGAVRKAHKKSNDVLQLCADEMKGSTPRRYLARANPLLAGLTMLDHHFKYLHVASEILLVTSRFRSFGHLYNALVKESYLERIPMLDDTLEVYNDMIFTPSRAAATRGAYYRTLLLSVDLRTTSVDAVCRGEALPAGNGKFRKRKAFHLSDVSKTYRLMIKNDKSVLEGTSWADILDGVANICTRELFETRVLSRDLLTLNDVLAEMYADLCDEFKPYHNTITGSTSDQNHEQRQLEDGVIMVLLQLLDVLKPGESLDMAIKSNDEFPAARNIGIEEATTMCKKAAAVIRNKFAPSPLICVRKYFTFPSQPDLVSQEYESAAFEVAKDKNKREHVFFDVMKLLQNSNGPLTGSDMRFLKSEIKKDPELLGMTVPSPRSSFASEKKDNAAQDDGLYTLLHQAAAGPAHDAELVEWMIQMGALAVQLTQEPQQKELSYPGKCLPNTLAVHSAGIAGYVDIVQIILEADNFVDLNTPIRHTKETLAHLAVKHGHRGLLNTLVWFGADLRMEDGRGRRVCDVTTDADWANNIAAYTAHAFRNSIDGVGKRKKRVCSQEEERRRKFAADQGDENDTSLQSPSSAKGSKKRSSKKKTKTGKASPKKKTSNIVTASCVATGNFGAESRFLQCLST</sequence>
<dbReference type="PROSITE" id="PS50088">
    <property type="entry name" value="ANK_REPEAT"/>
    <property type="match status" value="1"/>
</dbReference>
<evidence type="ECO:0000259" key="3">
    <source>
        <dbReference type="Pfam" id="PF20253"/>
    </source>
</evidence>
<feature type="compositionally biased region" description="Basic and acidic residues" evidence="2">
    <location>
        <begin position="984"/>
        <end position="995"/>
    </location>
</feature>
<reference evidence="4" key="1">
    <citation type="submission" date="2021-02" db="EMBL/GenBank/DDBJ databases">
        <authorList>
            <person name="Palmer J.M."/>
        </authorList>
    </citation>
    <scope>NUCLEOTIDE SEQUENCE</scope>
    <source>
        <strain evidence="4">SCRP734</strain>
    </source>
</reference>
<feature type="domain" description="DUF6604" evidence="3">
    <location>
        <begin position="11"/>
        <end position="226"/>
    </location>
</feature>
<evidence type="ECO:0000256" key="2">
    <source>
        <dbReference type="SAM" id="MobiDB-lite"/>
    </source>
</evidence>
<feature type="compositionally biased region" description="Basic residues" evidence="2">
    <location>
        <begin position="1014"/>
        <end position="1035"/>
    </location>
</feature>
<accession>A0A8T1WAN0</accession>
<evidence type="ECO:0000313" key="4">
    <source>
        <dbReference type="EMBL" id="KAG7389103.1"/>
    </source>
</evidence>
<comment type="caution">
    <text evidence="4">The sequence shown here is derived from an EMBL/GenBank/DDBJ whole genome shotgun (WGS) entry which is preliminary data.</text>
</comment>
<feature type="repeat" description="ANK" evidence="1">
    <location>
        <begin position="911"/>
        <end position="943"/>
    </location>
</feature>
<feature type="region of interest" description="Disordered" evidence="2">
    <location>
        <begin position="984"/>
        <end position="1037"/>
    </location>
</feature>
<organism evidence="4 5">
    <name type="scientific">Phytophthora pseudosyringae</name>
    <dbReference type="NCBI Taxonomy" id="221518"/>
    <lineage>
        <taxon>Eukaryota</taxon>
        <taxon>Sar</taxon>
        <taxon>Stramenopiles</taxon>
        <taxon>Oomycota</taxon>
        <taxon>Peronosporomycetes</taxon>
        <taxon>Peronosporales</taxon>
        <taxon>Peronosporaceae</taxon>
        <taxon>Phytophthora</taxon>
    </lineage>
</organism>
<dbReference type="InterPro" id="IPR046539">
    <property type="entry name" value="DUF6604"/>
</dbReference>
<evidence type="ECO:0000313" key="5">
    <source>
        <dbReference type="Proteomes" id="UP000694044"/>
    </source>
</evidence>
<dbReference type="Proteomes" id="UP000694044">
    <property type="component" value="Unassembled WGS sequence"/>
</dbReference>
<keyword evidence="1" id="KW-0040">ANK repeat</keyword>
<name>A0A8T1WAN0_9STRA</name>
<dbReference type="OrthoDB" id="100126at2759"/>
<gene>
    <name evidence="4" type="ORF">PHYPSEUDO_011081</name>
</gene>
<keyword evidence="5" id="KW-1185">Reference proteome</keyword>
<proteinExistence type="predicted"/>
<protein>
    <recommendedName>
        <fullName evidence="3">DUF6604 domain-containing protein</fullName>
    </recommendedName>
</protein>